<dbReference type="HOGENOM" id="CLU_3336146_0_0_1"/>
<organism evidence="1 2">
    <name type="scientific">Rhodnius prolixus</name>
    <name type="common">Triatomid bug</name>
    <dbReference type="NCBI Taxonomy" id="13249"/>
    <lineage>
        <taxon>Eukaryota</taxon>
        <taxon>Metazoa</taxon>
        <taxon>Ecdysozoa</taxon>
        <taxon>Arthropoda</taxon>
        <taxon>Hexapoda</taxon>
        <taxon>Insecta</taxon>
        <taxon>Pterygota</taxon>
        <taxon>Neoptera</taxon>
        <taxon>Paraneoptera</taxon>
        <taxon>Hemiptera</taxon>
        <taxon>Heteroptera</taxon>
        <taxon>Panheteroptera</taxon>
        <taxon>Cimicomorpha</taxon>
        <taxon>Reduviidae</taxon>
        <taxon>Triatominae</taxon>
        <taxon>Rhodnius</taxon>
    </lineage>
</organism>
<dbReference type="Proteomes" id="UP000015103">
    <property type="component" value="Unassembled WGS sequence"/>
</dbReference>
<dbReference type="InParanoid" id="T1HZY1"/>
<reference evidence="1" key="1">
    <citation type="submission" date="2015-05" db="UniProtKB">
        <authorList>
            <consortium name="EnsemblMetazoa"/>
        </authorList>
    </citation>
    <scope>IDENTIFICATION</scope>
</reference>
<proteinExistence type="predicted"/>
<accession>T1HZY1</accession>
<name>T1HZY1_RHOPR</name>
<keyword evidence="2" id="KW-1185">Reference proteome</keyword>
<dbReference type="EnsemblMetazoa" id="RPRC009601-RA">
    <property type="protein sequence ID" value="RPRC009601-PA"/>
    <property type="gene ID" value="RPRC009601"/>
</dbReference>
<dbReference type="EMBL" id="ACPB03001706">
    <property type="status" value="NOT_ANNOTATED_CDS"/>
    <property type="molecule type" value="Genomic_DNA"/>
</dbReference>
<sequence>MWRLAVMLMLTFGILAAQQSNEADDDTGYLKMKCHSSS</sequence>
<dbReference type="EMBL" id="ACPB03001705">
    <property type="status" value="NOT_ANNOTATED_CDS"/>
    <property type="molecule type" value="Genomic_DNA"/>
</dbReference>
<evidence type="ECO:0000313" key="1">
    <source>
        <dbReference type="EnsemblMetazoa" id="RPRC009601-PA"/>
    </source>
</evidence>
<evidence type="ECO:0000313" key="2">
    <source>
        <dbReference type="Proteomes" id="UP000015103"/>
    </source>
</evidence>
<protein>
    <submittedName>
        <fullName evidence="1">Uncharacterized protein</fullName>
    </submittedName>
</protein>
<dbReference type="AlphaFoldDB" id="T1HZY1"/>